<evidence type="ECO:0000313" key="2">
    <source>
        <dbReference type="Proteomes" id="UP000075420"/>
    </source>
</evidence>
<reference evidence="1 2" key="1">
    <citation type="submission" date="2014-02" db="EMBL/GenBank/DDBJ databases">
        <title>The small core and large imbalanced accessory genome model reveals a collaborative survival strategy of Sorangium cellulosum strains in nature.</title>
        <authorList>
            <person name="Han K."/>
            <person name="Peng R."/>
            <person name="Blom J."/>
            <person name="Li Y.-Z."/>
        </authorList>
    </citation>
    <scope>NUCLEOTIDE SEQUENCE [LARGE SCALE GENOMIC DNA]</scope>
    <source>
        <strain evidence="1 2">So0157-25</strain>
    </source>
</reference>
<name>A0A150P7F2_SORCE</name>
<dbReference type="AlphaFoldDB" id="A0A150P7F2"/>
<evidence type="ECO:0000313" key="1">
    <source>
        <dbReference type="EMBL" id="KYF51605.1"/>
    </source>
</evidence>
<organism evidence="1 2">
    <name type="scientific">Sorangium cellulosum</name>
    <name type="common">Polyangium cellulosum</name>
    <dbReference type="NCBI Taxonomy" id="56"/>
    <lineage>
        <taxon>Bacteria</taxon>
        <taxon>Pseudomonadati</taxon>
        <taxon>Myxococcota</taxon>
        <taxon>Polyangia</taxon>
        <taxon>Polyangiales</taxon>
        <taxon>Polyangiaceae</taxon>
        <taxon>Sorangium</taxon>
    </lineage>
</organism>
<dbReference type="EMBL" id="JELY01002775">
    <property type="protein sequence ID" value="KYF51605.1"/>
    <property type="molecule type" value="Genomic_DNA"/>
</dbReference>
<comment type="caution">
    <text evidence="1">The sequence shown here is derived from an EMBL/GenBank/DDBJ whole genome shotgun (WGS) entry which is preliminary data.</text>
</comment>
<proteinExistence type="predicted"/>
<gene>
    <name evidence="1" type="ORF">BE08_37580</name>
</gene>
<sequence length="97" mass="10077">MLMTDDLLKAALDTAEAKIDKDGWAELPEGRVFTLYAAHDGVSLPVTKIEAVSSAGGLLRARSTKGETFVLALKDVFAIALDGGGKGAQARKAGFLG</sequence>
<dbReference type="Proteomes" id="UP000075420">
    <property type="component" value="Unassembled WGS sequence"/>
</dbReference>
<accession>A0A150P7F2</accession>
<protein>
    <submittedName>
        <fullName evidence="1">Uncharacterized protein</fullName>
    </submittedName>
</protein>